<reference evidence="1" key="1">
    <citation type="submission" date="2020-05" db="EMBL/GenBank/DDBJ databases">
        <title>Large-scale comparative analyses of tick genomes elucidate their genetic diversity and vector capacities.</title>
        <authorList>
            <person name="Jia N."/>
            <person name="Wang J."/>
            <person name="Shi W."/>
            <person name="Du L."/>
            <person name="Sun Y."/>
            <person name="Zhan W."/>
            <person name="Jiang J."/>
            <person name="Wang Q."/>
            <person name="Zhang B."/>
            <person name="Ji P."/>
            <person name="Sakyi L.B."/>
            <person name="Cui X."/>
            <person name="Yuan T."/>
            <person name="Jiang B."/>
            <person name="Yang W."/>
            <person name="Lam T.T.-Y."/>
            <person name="Chang Q."/>
            <person name="Ding S."/>
            <person name="Wang X."/>
            <person name="Zhu J."/>
            <person name="Ruan X."/>
            <person name="Zhao L."/>
            <person name="Wei J."/>
            <person name="Que T."/>
            <person name="Du C."/>
            <person name="Cheng J."/>
            <person name="Dai P."/>
            <person name="Han X."/>
            <person name="Huang E."/>
            <person name="Gao Y."/>
            <person name="Liu J."/>
            <person name="Shao H."/>
            <person name="Ye R."/>
            <person name="Li L."/>
            <person name="Wei W."/>
            <person name="Wang X."/>
            <person name="Wang C."/>
            <person name="Yang T."/>
            <person name="Huo Q."/>
            <person name="Li W."/>
            <person name="Guo W."/>
            <person name="Chen H."/>
            <person name="Zhou L."/>
            <person name="Ni X."/>
            <person name="Tian J."/>
            <person name="Zhou Y."/>
            <person name="Sheng Y."/>
            <person name="Liu T."/>
            <person name="Pan Y."/>
            <person name="Xia L."/>
            <person name="Li J."/>
            <person name="Zhao F."/>
            <person name="Cao W."/>
        </authorList>
    </citation>
    <scope>NUCLEOTIDE SEQUENCE</scope>
    <source>
        <strain evidence="1">Dsil-2018</strain>
    </source>
</reference>
<accession>A0ACB8C8Y3</accession>
<gene>
    <name evidence="1" type="ORF">HPB49_011226</name>
</gene>
<evidence type="ECO:0000313" key="1">
    <source>
        <dbReference type="EMBL" id="KAH7937376.1"/>
    </source>
</evidence>
<evidence type="ECO:0000313" key="2">
    <source>
        <dbReference type="Proteomes" id="UP000821865"/>
    </source>
</evidence>
<dbReference type="EMBL" id="CM023477">
    <property type="protein sequence ID" value="KAH7937376.1"/>
    <property type="molecule type" value="Genomic_DNA"/>
</dbReference>
<proteinExistence type="predicted"/>
<organism evidence="1 2">
    <name type="scientific">Dermacentor silvarum</name>
    <name type="common">Tick</name>
    <dbReference type="NCBI Taxonomy" id="543639"/>
    <lineage>
        <taxon>Eukaryota</taxon>
        <taxon>Metazoa</taxon>
        <taxon>Ecdysozoa</taxon>
        <taxon>Arthropoda</taxon>
        <taxon>Chelicerata</taxon>
        <taxon>Arachnida</taxon>
        <taxon>Acari</taxon>
        <taxon>Parasitiformes</taxon>
        <taxon>Ixodida</taxon>
        <taxon>Ixodoidea</taxon>
        <taxon>Ixodidae</taxon>
        <taxon>Rhipicephalinae</taxon>
        <taxon>Dermacentor</taxon>
    </lineage>
</organism>
<keyword evidence="2" id="KW-1185">Reference proteome</keyword>
<sequence>MQPGTRCPQFVISIPEFLVFGDSNNDGIFECQTLERTEVNAEKTEATYLLNFKGRHGSKVKDVPFHLIAGSTPDTFAYTPEDDPNYTEVVKITYTNFKNCGVAQGKYYDERCLLYVTKDVANDVPAECTKNFEEICGVSSSSNWDDVCGEDA</sequence>
<name>A0ACB8C8Y3_DERSI</name>
<protein>
    <submittedName>
        <fullName evidence="1">Uncharacterized protein</fullName>
    </submittedName>
</protein>
<dbReference type="Proteomes" id="UP000821865">
    <property type="component" value="Chromosome 8"/>
</dbReference>
<comment type="caution">
    <text evidence="1">The sequence shown here is derived from an EMBL/GenBank/DDBJ whole genome shotgun (WGS) entry which is preliminary data.</text>
</comment>